<keyword evidence="6" id="KW-0479">Metal-binding</keyword>
<dbReference type="EC" id="4.2.1.1" evidence="2 7"/>
<evidence type="ECO:0000256" key="4">
    <source>
        <dbReference type="ARBA" id="ARBA00023239"/>
    </source>
</evidence>
<dbReference type="AlphaFoldDB" id="G7WF55"/>
<dbReference type="PANTHER" id="PTHR11002">
    <property type="entry name" value="CARBONIC ANHYDRASE"/>
    <property type="match status" value="1"/>
</dbReference>
<accession>G7WF55</accession>
<comment type="function">
    <text evidence="7">Reversible hydration of carbon dioxide.</text>
</comment>
<dbReference type="PANTHER" id="PTHR11002:SF79">
    <property type="entry name" value="CARBONIC ANHYDRASE 2"/>
    <property type="match status" value="1"/>
</dbReference>
<dbReference type="GO" id="GO:0004089">
    <property type="term" value="F:carbonate dehydratase activity"/>
    <property type="evidence" value="ECO:0007669"/>
    <property type="project" value="UniProtKB-UniRule"/>
</dbReference>
<keyword evidence="3 6" id="KW-0862">Zinc</keyword>
<dbReference type="PATRIC" id="fig|768706.3.peg.2072"/>
<dbReference type="OrthoDB" id="9769739at2"/>
<keyword evidence="9" id="KW-1185">Reference proteome</keyword>
<dbReference type="SMART" id="SM00947">
    <property type="entry name" value="Pro_CA"/>
    <property type="match status" value="1"/>
</dbReference>
<keyword evidence="4 7" id="KW-0456">Lyase</keyword>
<dbReference type="KEGG" id="dor:Desor_2058"/>
<dbReference type="STRING" id="768706.Desor_2058"/>
<dbReference type="InterPro" id="IPR001765">
    <property type="entry name" value="Carbonic_anhydrase"/>
</dbReference>
<dbReference type="GO" id="GO:0008270">
    <property type="term" value="F:zinc ion binding"/>
    <property type="evidence" value="ECO:0007669"/>
    <property type="project" value="UniProtKB-UniRule"/>
</dbReference>
<evidence type="ECO:0000313" key="8">
    <source>
        <dbReference type="EMBL" id="AET67666.1"/>
    </source>
</evidence>
<dbReference type="InterPro" id="IPR015892">
    <property type="entry name" value="Carbonic_anhydrase_CS"/>
</dbReference>
<reference evidence="9" key="1">
    <citation type="submission" date="2011-11" db="EMBL/GenBank/DDBJ databases">
        <title>Complete sequence of Desulfosporosinus orientis DSM 765.</title>
        <authorList>
            <person name="Lucas S."/>
            <person name="Han J."/>
            <person name="Lapidus A."/>
            <person name="Cheng J.-F."/>
            <person name="Goodwin L."/>
            <person name="Pitluck S."/>
            <person name="Peters L."/>
            <person name="Ovchinnikova G."/>
            <person name="Teshima H."/>
            <person name="Detter J.C."/>
            <person name="Han C."/>
            <person name="Tapia R."/>
            <person name="Land M."/>
            <person name="Hauser L."/>
            <person name="Kyrpides N."/>
            <person name="Ivanova N."/>
            <person name="Pagani I."/>
            <person name="Pester M."/>
            <person name="Spring S."/>
            <person name="Ollivier B."/>
            <person name="Rattei T."/>
            <person name="Klenk H.-P."/>
            <person name="Wagner M."/>
            <person name="Loy A."/>
            <person name="Woyke T."/>
        </authorList>
    </citation>
    <scope>NUCLEOTIDE SEQUENCE [LARGE SCALE GENOMIC DNA]</scope>
    <source>
        <strain evidence="9">ATCC 19365 / DSM 765 / NCIMB 8382 / VKM B-1628</strain>
    </source>
</reference>
<evidence type="ECO:0000256" key="6">
    <source>
        <dbReference type="PIRSR" id="PIRSR601765-1"/>
    </source>
</evidence>
<comment type="catalytic activity">
    <reaction evidence="5 7">
        <text>hydrogencarbonate + H(+) = CO2 + H2O</text>
        <dbReference type="Rhea" id="RHEA:10748"/>
        <dbReference type="ChEBI" id="CHEBI:15377"/>
        <dbReference type="ChEBI" id="CHEBI:15378"/>
        <dbReference type="ChEBI" id="CHEBI:16526"/>
        <dbReference type="ChEBI" id="CHEBI:17544"/>
        <dbReference type="EC" id="4.2.1.1"/>
    </reaction>
</comment>
<reference evidence="8 9" key="2">
    <citation type="journal article" date="2012" name="J. Bacteriol.">
        <title>Complete genome sequences of Desulfosporosinus orientis DSM765T, Desulfosporosinus youngiae DSM17734T, Desulfosporosinus meridiei DSM13257T, and Desulfosporosinus acidiphilus DSM22704T.</title>
        <authorList>
            <person name="Pester M."/>
            <person name="Brambilla E."/>
            <person name="Alazard D."/>
            <person name="Rattei T."/>
            <person name="Weinmaier T."/>
            <person name="Han J."/>
            <person name="Lucas S."/>
            <person name="Lapidus A."/>
            <person name="Cheng J.F."/>
            <person name="Goodwin L."/>
            <person name="Pitluck S."/>
            <person name="Peters L."/>
            <person name="Ovchinnikova G."/>
            <person name="Teshima H."/>
            <person name="Detter J.C."/>
            <person name="Han C.S."/>
            <person name="Tapia R."/>
            <person name="Land M.L."/>
            <person name="Hauser L."/>
            <person name="Kyrpides N.C."/>
            <person name="Ivanova N.N."/>
            <person name="Pagani I."/>
            <person name="Huntmann M."/>
            <person name="Wei C.L."/>
            <person name="Davenport K.W."/>
            <person name="Daligault H."/>
            <person name="Chain P.S."/>
            <person name="Chen A."/>
            <person name="Mavromatis K."/>
            <person name="Markowitz V."/>
            <person name="Szeto E."/>
            <person name="Mikhailova N."/>
            <person name="Pati A."/>
            <person name="Wagner M."/>
            <person name="Woyke T."/>
            <person name="Ollivier B."/>
            <person name="Klenk H.P."/>
            <person name="Spring S."/>
            <person name="Loy A."/>
        </authorList>
    </citation>
    <scope>NUCLEOTIDE SEQUENCE [LARGE SCALE GENOMIC DNA]</scope>
    <source>
        <strain evidence="9">ATCC 19365 / DSM 765 / NCIMB 8382 / VKM B-1628</strain>
    </source>
</reference>
<dbReference type="HOGENOM" id="CLU_053879_4_1_9"/>
<dbReference type="CDD" id="cd03378">
    <property type="entry name" value="beta_CA_cladeC"/>
    <property type="match status" value="1"/>
</dbReference>
<dbReference type="SUPFAM" id="SSF53056">
    <property type="entry name" value="beta-carbonic anhydrase, cab"/>
    <property type="match status" value="1"/>
</dbReference>
<comment type="cofactor">
    <cofactor evidence="6">
        <name>Zn(2+)</name>
        <dbReference type="ChEBI" id="CHEBI:29105"/>
    </cofactor>
    <text evidence="6">Binds 1 zinc ion per subunit.</text>
</comment>
<evidence type="ECO:0000256" key="2">
    <source>
        <dbReference type="ARBA" id="ARBA00012925"/>
    </source>
</evidence>
<protein>
    <recommendedName>
        <fullName evidence="2 7">Carbonic anhydrase</fullName>
        <ecNumber evidence="2 7">4.2.1.1</ecNumber>
    </recommendedName>
    <alternativeName>
        <fullName evidence="7">Carbonate dehydratase</fullName>
    </alternativeName>
</protein>
<dbReference type="Gene3D" id="3.40.1050.10">
    <property type="entry name" value="Carbonic anhydrase"/>
    <property type="match status" value="1"/>
</dbReference>
<organism evidence="8 9">
    <name type="scientific">Desulfosporosinus orientis (strain ATCC 19365 / DSM 765 / NCIMB 8382 / VKM B-1628 / Singapore I)</name>
    <name type="common">Desulfotomaculum orientis</name>
    <dbReference type="NCBI Taxonomy" id="768706"/>
    <lineage>
        <taxon>Bacteria</taxon>
        <taxon>Bacillati</taxon>
        <taxon>Bacillota</taxon>
        <taxon>Clostridia</taxon>
        <taxon>Eubacteriales</taxon>
        <taxon>Desulfitobacteriaceae</taxon>
        <taxon>Desulfosporosinus</taxon>
    </lineage>
</organism>
<dbReference type="Proteomes" id="UP000006346">
    <property type="component" value="Chromosome"/>
</dbReference>
<sequence length="241" mass="26389">MRKLFIYLSCILLGLVLLANLQFGEKDNLPAQEVLTSSPVYERTEVISSPNEAKQLLSDGNERYTTGKTLKKDISINKRSELLEKGQHPFAVIVSCSDSRVPPEILFDQALGDLFVIRVAGNVITPVELGSVEYAVEHLGTPLVVVLGHEACGAVTAALQAEGGHGNIGEIIKIIKPAVDKAKGMGLNDKDVLDKSIDLNVKNTREDILESPIIQERVKSNRLQIIGMKYDLDQGNLQYID</sequence>
<evidence type="ECO:0000256" key="1">
    <source>
        <dbReference type="ARBA" id="ARBA00006217"/>
    </source>
</evidence>
<evidence type="ECO:0000313" key="9">
    <source>
        <dbReference type="Proteomes" id="UP000006346"/>
    </source>
</evidence>
<dbReference type="eggNOG" id="COG0288">
    <property type="taxonomic scope" value="Bacteria"/>
</dbReference>
<dbReference type="RefSeq" id="WP_014184481.1">
    <property type="nucleotide sequence ID" value="NC_016584.1"/>
</dbReference>
<feature type="binding site" evidence="6">
    <location>
        <position position="98"/>
    </location>
    <ligand>
        <name>Zn(2+)</name>
        <dbReference type="ChEBI" id="CHEBI:29105"/>
    </ligand>
</feature>
<feature type="binding site" evidence="6">
    <location>
        <position position="96"/>
    </location>
    <ligand>
        <name>Zn(2+)</name>
        <dbReference type="ChEBI" id="CHEBI:29105"/>
    </ligand>
</feature>
<comment type="similarity">
    <text evidence="1 7">Belongs to the beta-class carbonic anhydrase family.</text>
</comment>
<name>G7WF55_DESOD</name>
<dbReference type="Pfam" id="PF00484">
    <property type="entry name" value="Pro_CA"/>
    <property type="match status" value="1"/>
</dbReference>
<evidence type="ECO:0000256" key="3">
    <source>
        <dbReference type="ARBA" id="ARBA00022833"/>
    </source>
</evidence>
<feature type="binding site" evidence="6">
    <location>
        <position position="152"/>
    </location>
    <ligand>
        <name>Zn(2+)</name>
        <dbReference type="ChEBI" id="CHEBI:29105"/>
    </ligand>
</feature>
<dbReference type="GO" id="GO:0015976">
    <property type="term" value="P:carbon utilization"/>
    <property type="evidence" value="ECO:0007669"/>
    <property type="project" value="InterPro"/>
</dbReference>
<dbReference type="PROSITE" id="PS00704">
    <property type="entry name" value="PROK_CO2_ANHYDRASE_1"/>
    <property type="match status" value="1"/>
</dbReference>
<feature type="binding site" evidence="6">
    <location>
        <position position="149"/>
    </location>
    <ligand>
        <name>Zn(2+)</name>
        <dbReference type="ChEBI" id="CHEBI:29105"/>
    </ligand>
</feature>
<dbReference type="EMBL" id="CP003108">
    <property type="protein sequence ID" value="AET67666.1"/>
    <property type="molecule type" value="Genomic_DNA"/>
</dbReference>
<evidence type="ECO:0000256" key="5">
    <source>
        <dbReference type="ARBA" id="ARBA00048348"/>
    </source>
</evidence>
<evidence type="ECO:0000256" key="7">
    <source>
        <dbReference type="RuleBase" id="RU003956"/>
    </source>
</evidence>
<proteinExistence type="inferred from homology"/>
<dbReference type="PROSITE" id="PS00705">
    <property type="entry name" value="PROK_CO2_ANHYDRASE_2"/>
    <property type="match status" value="1"/>
</dbReference>
<dbReference type="InterPro" id="IPR036874">
    <property type="entry name" value="Carbonic_anhydrase_sf"/>
</dbReference>
<gene>
    <name evidence="8" type="ordered locus">Desor_2058</name>
</gene>